<dbReference type="Pfam" id="PF00440">
    <property type="entry name" value="TetR_N"/>
    <property type="match status" value="1"/>
</dbReference>
<dbReference type="RefSeq" id="WP_038522715.1">
    <property type="nucleotide sequence ID" value="NZ_CP008953.1"/>
</dbReference>
<evidence type="ECO:0000256" key="3">
    <source>
        <dbReference type="ARBA" id="ARBA00023163"/>
    </source>
</evidence>
<evidence type="ECO:0000256" key="1">
    <source>
        <dbReference type="ARBA" id="ARBA00023015"/>
    </source>
</evidence>
<dbReference type="PANTHER" id="PTHR30055:SF151">
    <property type="entry name" value="TRANSCRIPTIONAL REGULATORY PROTEIN"/>
    <property type="match status" value="1"/>
</dbReference>
<feature type="domain" description="HTH tetR-type" evidence="5">
    <location>
        <begin position="23"/>
        <end position="83"/>
    </location>
</feature>
<name>A0A075UPB8_9PSEU</name>
<sequence length="243" mass="26993">MSVDEQPIQSVWTRPRRKRDQPALSQAQIVAEAVRLLDVEGVDALSMRRLGTALNAGATSLYRHVANRDELIELVVDEVYGEITVPDGDDPARWREAAVVGAESVRAMILRHPWVASLLGSVGLSYLGPNVMRLNERLLGVFVSAGFPGDEANQAISAVISYVIGMGTTEAAWLTTVAKSGQGEREWAERLRPAVEEAAREHPHQREMLARGEDEADPVRLRDEKFRYGLDRMLDGLETRLKR</sequence>
<dbReference type="HOGENOM" id="CLU_069543_5_2_11"/>
<dbReference type="InterPro" id="IPR050109">
    <property type="entry name" value="HTH-type_TetR-like_transc_reg"/>
</dbReference>
<keyword evidence="3" id="KW-0804">Transcription</keyword>
<dbReference type="eggNOG" id="COG1309">
    <property type="taxonomic scope" value="Bacteria"/>
</dbReference>
<protein>
    <recommendedName>
        <fullName evidence="5">HTH tetR-type domain-containing protein</fullName>
    </recommendedName>
</protein>
<proteinExistence type="predicted"/>
<dbReference type="Pfam" id="PF02909">
    <property type="entry name" value="TetR_C_1"/>
    <property type="match status" value="1"/>
</dbReference>
<evidence type="ECO:0000313" key="7">
    <source>
        <dbReference type="Proteomes" id="UP000028492"/>
    </source>
</evidence>
<dbReference type="InterPro" id="IPR001647">
    <property type="entry name" value="HTH_TetR"/>
</dbReference>
<dbReference type="InterPro" id="IPR036271">
    <property type="entry name" value="Tet_transcr_reg_TetR-rel_C_sf"/>
</dbReference>
<gene>
    <name evidence="6" type="ORF">AJAP_09600</name>
</gene>
<dbReference type="Gene3D" id="1.10.357.10">
    <property type="entry name" value="Tetracycline Repressor, domain 2"/>
    <property type="match status" value="1"/>
</dbReference>
<dbReference type="PANTHER" id="PTHR30055">
    <property type="entry name" value="HTH-TYPE TRANSCRIPTIONAL REGULATOR RUTR"/>
    <property type="match status" value="1"/>
</dbReference>
<dbReference type="KEGG" id="aja:AJAP_09600"/>
<dbReference type="GO" id="GO:0000976">
    <property type="term" value="F:transcription cis-regulatory region binding"/>
    <property type="evidence" value="ECO:0007669"/>
    <property type="project" value="TreeGrafter"/>
</dbReference>
<dbReference type="STRING" id="208439.AJAP_09600"/>
<evidence type="ECO:0000256" key="4">
    <source>
        <dbReference type="PROSITE-ProRule" id="PRU00335"/>
    </source>
</evidence>
<keyword evidence="2 4" id="KW-0238">DNA-binding</keyword>
<dbReference type="PROSITE" id="PS50977">
    <property type="entry name" value="HTH_TETR_2"/>
    <property type="match status" value="1"/>
</dbReference>
<evidence type="ECO:0000259" key="5">
    <source>
        <dbReference type="PROSITE" id="PS50977"/>
    </source>
</evidence>
<dbReference type="SUPFAM" id="SSF48498">
    <property type="entry name" value="Tetracyclin repressor-like, C-terminal domain"/>
    <property type="match status" value="1"/>
</dbReference>
<accession>A0A075UPB8</accession>
<dbReference type="SUPFAM" id="SSF46689">
    <property type="entry name" value="Homeodomain-like"/>
    <property type="match status" value="1"/>
</dbReference>
<reference evidence="6 7" key="1">
    <citation type="journal article" date="2014" name="J. Biotechnol.">
        <title>Complete genome sequence of the actinobacterium Amycolatopsis japonica MG417-CF17(T) (=DSM 44213T) producing (S,S)-N,N'-ethylenediaminedisuccinic acid.</title>
        <authorList>
            <person name="Stegmann E."/>
            <person name="Albersmeier A."/>
            <person name="Spohn M."/>
            <person name="Gert H."/>
            <person name="Weber T."/>
            <person name="Wohlleben W."/>
            <person name="Kalinowski J."/>
            <person name="Ruckert C."/>
        </authorList>
    </citation>
    <scope>NUCLEOTIDE SEQUENCE [LARGE SCALE GENOMIC DNA]</scope>
    <source>
        <strain evidence="7">MG417-CF17 (DSM 44213)</strain>
    </source>
</reference>
<dbReference type="InterPro" id="IPR009057">
    <property type="entry name" value="Homeodomain-like_sf"/>
</dbReference>
<dbReference type="GO" id="GO:0003700">
    <property type="term" value="F:DNA-binding transcription factor activity"/>
    <property type="evidence" value="ECO:0007669"/>
    <property type="project" value="TreeGrafter"/>
</dbReference>
<dbReference type="EMBL" id="CP008953">
    <property type="protein sequence ID" value="AIG74818.1"/>
    <property type="molecule type" value="Genomic_DNA"/>
</dbReference>
<dbReference type="Proteomes" id="UP000028492">
    <property type="component" value="Chromosome"/>
</dbReference>
<dbReference type="GO" id="GO:0045892">
    <property type="term" value="P:negative regulation of DNA-templated transcription"/>
    <property type="evidence" value="ECO:0007669"/>
    <property type="project" value="InterPro"/>
</dbReference>
<keyword evidence="7" id="KW-1185">Reference proteome</keyword>
<keyword evidence="1" id="KW-0805">Transcription regulation</keyword>
<dbReference type="AlphaFoldDB" id="A0A075UPB8"/>
<dbReference type="InterPro" id="IPR004111">
    <property type="entry name" value="Repressor_TetR_C"/>
</dbReference>
<organism evidence="6 7">
    <name type="scientific">Amycolatopsis japonica</name>
    <dbReference type="NCBI Taxonomy" id="208439"/>
    <lineage>
        <taxon>Bacteria</taxon>
        <taxon>Bacillati</taxon>
        <taxon>Actinomycetota</taxon>
        <taxon>Actinomycetes</taxon>
        <taxon>Pseudonocardiales</taxon>
        <taxon>Pseudonocardiaceae</taxon>
        <taxon>Amycolatopsis</taxon>
        <taxon>Amycolatopsis japonica group</taxon>
    </lineage>
</organism>
<evidence type="ECO:0000256" key="2">
    <source>
        <dbReference type="ARBA" id="ARBA00023125"/>
    </source>
</evidence>
<feature type="DNA-binding region" description="H-T-H motif" evidence="4">
    <location>
        <begin position="46"/>
        <end position="65"/>
    </location>
</feature>
<evidence type="ECO:0000313" key="6">
    <source>
        <dbReference type="EMBL" id="AIG74818.1"/>
    </source>
</evidence>
<dbReference type="Gene3D" id="1.10.10.60">
    <property type="entry name" value="Homeodomain-like"/>
    <property type="match status" value="1"/>
</dbReference>